<dbReference type="InterPro" id="IPR012902">
    <property type="entry name" value="N_methyl_site"/>
</dbReference>
<keyword evidence="4" id="KW-1185">Reference proteome</keyword>
<sequence>MKAVRSGLRVGSVRGFTLVELLVVIGIIALLISILLPSLSRARESAKTTQCLSNMRQIGVALASYAAEFQGHVVATYADVSGATMTGSHKADAENYATMFVNLRYLPAPELRTMTEGISGQSSIFRCPSGTDDFLWNTFTDPGNGAPTPNGRKDMTGARPLRTKSKSSGLVIDTWYGVNAVISDFNTIQAPVRRVPASGGTTDYRIVKMAQIRESSRVPFLFDGIFMHLHFEADRLNARHNNQRTTNILFFDGHAASYDTATLPGGMGPNTSGTDVFSNANLGSNRDIKWRLDQK</sequence>
<dbReference type="NCBIfam" id="TIGR02532">
    <property type="entry name" value="IV_pilin_GFxxxE"/>
    <property type="match status" value="1"/>
</dbReference>
<feature type="transmembrane region" description="Helical" evidence="2">
    <location>
        <begin position="21"/>
        <end position="39"/>
    </location>
</feature>
<proteinExistence type="predicted"/>
<dbReference type="SUPFAM" id="SSF54523">
    <property type="entry name" value="Pili subunits"/>
    <property type="match status" value="1"/>
</dbReference>
<dbReference type="PROSITE" id="PS00409">
    <property type="entry name" value="PROKAR_NTER_METHYL"/>
    <property type="match status" value="1"/>
</dbReference>
<feature type="region of interest" description="Disordered" evidence="1">
    <location>
        <begin position="141"/>
        <end position="160"/>
    </location>
</feature>
<dbReference type="Proteomes" id="UP000593765">
    <property type="component" value="Chromosome"/>
</dbReference>
<dbReference type="EMBL" id="CP063458">
    <property type="protein sequence ID" value="QOV88832.1"/>
    <property type="molecule type" value="Genomic_DNA"/>
</dbReference>
<name>A0A7M2WUI9_9BACT</name>
<evidence type="ECO:0000256" key="1">
    <source>
        <dbReference type="SAM" id="MobiDB-lite"/>
    </source>
</evidence>
<dbReference type="Pfam" id="PF07963">
    <property type="entry name" value="N_methyl"/>
    <property type="match status" value="1"/>
</dbReference>
<dbReference type="PANTHER" id="PTHR30093">
    <property type="entry name" value="GENERAL SECRETION PATHWAY PROTEIN G"/>
    <property type="match status" value="1"/>
</dbReference>
<dbReference type="InterPro" id="IPR045584">
    <property type="entry name" value="Pilin-like"/>
</dbReference>
<dbReference type="AlphaFoldDB" id="A0A7M2WUI9"/>
<gene>
    <name evidence="3" type="ORF">IPV69_21795</name>
</gene>
<dbReference type="KEGG" id="hbs:IPV69_21795"/>
<evidence type="ECO:0000256" key="2">
    <source>
        <dbReference type="SAM" id="Phobius"/>
    </source>
</evidence>
<dbReference type="Gene3D" id="3.30.700.10">
    <property type="entry name" value="Glycoprotein, Type 4 Pilin"/>
    <property type="match status" value="1"/>
</dbReference>
<keyword evidence="2" id="KW-0812">Transmembrane</keyword>
<keyword evidence="2" id="KW-1133">Transmembrane helix</keyword>
<keyword evidence="2" id="KW-0472">Membrane</keyword>
<organism evidence="3 4">
    <name type="scientific">Humisphaera borealis</name>
    <dbReference type="NCBI Taxonomy" id="2807512"/>
    <lineage>
        <taxon>Bacteria</taxon>
        <taxon>Pseudomonadati</taxon>
        <taxon>Planctomycetota</taxon>
        <taxon>Phycisphaerae</taxon>
        <taxon>Tepidisphaerales</taxon>
        <taxon>Tepidisphaeraceae</taxon>
        <taxon>Humisphaera</taxon>
    </lineage>
</organism>
<reference evidence="3 4" key="1">
    <citation type="submission" date="2020-10" db="EMBL/GenBank/DDBJ databases">
        <title>Wide distribution of Phycisphaera-like planctomycetes from WD2101 soil group in peatlands and genome analysis of the first cultivated representative.</title>
        <authorList>
            <person name="Dedysh S.N."/>
            <person name="Beletsky A.V."/>
            <person name="Ivanova A."/>
            <person name="Kulichevskaya I.S."/>
            <person name="Suzina N.E."/>
            <person name="Philippov D.A."/>
            <person name="Rakitin A.L."/>
            <person name="Mardanov A.V."/>
            <person name="Ravin N.V."/>
        </authorList>
    </citation>
    <scope>NUCLEOTIDE SEQUENCE [LARGE SCALE GENOMIC DNA]</scope>
    <source>
        <strain evidence="3 4">M1803</strain>
    </source>
</reference>
<dbReference type="PANTHER" id="PTHR30093:SF2">
    <property type="entry name" value="TYPE II SECRETION SYSTEM PROTEIN H"/>
    <property type="match status" value="1"/>
</dbReference>
<evidence type="ECO:0000313" key="3">
    <source>
        <dbReference type="EMBL" id="QOV88832.1"/>
    </source>
</evidence>
<accession>A0A7M2WUI9</accession>
<dbReference type="RefSeq" id="WP_206291839.1">
    <property type="nucleotide sequence ID" value="NZ_CP063458.1"/>
</dbReference>
<protein>
    <submittedName>
        <fullName evidence="3">DUF1559 domain-containing protein</fullName>
    </submittedName>
</protein>
<evidence type="ECO:0000313" key="4">
    <source>
        <dbReference type="Proteomes" id="UP000593765"/>
    </source>
</evidence>